<sequence>MGGTPLPFFQSSVNKPLGVQGSRGRMLCLERDFRAGTDHGRSTWMPMKVVQLATGTCQDIVGQFQDFHPELHISRVAPKNHLKTSKLGQTKAAKGFSTLKGGGDSHQH</sequence>
<dbReference type="EMBL" id="HBGA01105118">
    <property type="protein sequence ID" value="CAD9027915.1"/>
    <property type="molecule type" value="Transcribed_RNA"/>
</dbReference>
<evidence type="ECO:0000256" key="1">
    <source>
        <dbReference type="SAM" id="MobiDB-lite"/>
    </source>
</evidence>
<evidence type="ECO:0000313" key="2">
    <source>
        <dbReference type="EMBL" id="CAD9027915.1"/>
    </source>
</evidence>
<protein>
    <submittedName>
        <fullName evidence="2">Uncharacterized protein</fullName>
    </submittedName>
</protein>
<gene>
    <name evidence="2" type="ORF">EGYM00392_LOCUS39050</name>
</gene>
<accession>A0A7S1J054</accession>
<reference evidence="2" key="1">
    <citation type="submission" date="2021-01" db="EMBL/GenBank/DDBJ databases">
        <authorList>
            <person name="Corre E."/>
            <person name="Pelletier E."/>
            <person name="Niang G."/>
            <person name="Scheremetjew M."/>
            <person name="Finn R."/>
            <person name="Kale V."/>
            <person name="Holt S."/>
            <person name="Cochrane G."/>
            <person name="Meng A."/>
            <person name="Brown T."/>
            <person name="Cohen L."/>
        </authorList>
    </citation>
    <scope>NUCLEOTIDE SEQUENCE</scope>
    <source>
        <strain evidence="2">NIES-381</strain>
    </source>
</reference>
<name>A0A7S1J054_9EUGL</name>
<dbReference type="AlphaFoldDB" id="A0A7S1J054"/>
<proteinExistence type="predicted"/>
<feature type="region of interest" description="Disordered" evidence="1">
    <location>
        <begin position="82"/>
        <end position="108"/>
    </location>
</feature>
<organism evidence="2">
    <name type="scientific">Eutreptiella gymnastica</name>
    <dbReference type="NCBI Taxonomy" id="73025"/>
    <lineage>
        <taxon>Eukaryota</taxon>
        <taxon>Discoba</taxon>
        <taxon>Euglenozoa</taxon>
        <taxon>Euglenida</taxon>
        <taxon>Spirocuta</taxon>
        <taxon>Euglenophyceae</taxon>
        <taxon>Eutreptiales</taxon>
        <taxon>Eutreptiaceae</taxon>
        <taxon>Eutreptiella</taxon>
    </lineage>
</organism>